<dbReference type="RefSeq" id="WP_174137125.1">
    <property type="nucleotide sequence ID" value="NZ_JABUFE010000003.1"/>
</dbReference>
<organism evidence="1 2">
    <name type="scientific">Parasulfitobacter algicola</name>
    <dbReference type="NCBI Taxonomy" id="2614809"/>
    <lineage>
        <taxon>Bacteria</taxon>
        <taxon>Pseudomonadati</taxon>
        <taxon>Pseudomonadota</taxon>
        <taxon>Alphaproteobacteria</taxon>
        <taxon>Rhodobacterales</taxon>
        <taxon>Roseobacteraceae</taxon>
        <taxon>Parasulfitobacter</taxon>
    </lineage>
</organism>
<dbReference type="EMBL" id="JABUFE010000003">
    <property type="protein sequence ID" value="NSX54784.1"/>
    <property type="molecule type" value="Genomic_DNA"/>
</dbReference>
<dbReference type="Gene3D" id="3.40.50.1820">
    <property type="entry name" value="alpha/beta hydrolase"/>
    <property type="match status" value="1"/>
</dbReference>
<reference evidence="1 2" key="1">
    <citation type="submission" date="2020-06" db="EMBL/GenBank/DDBJ databases">
        <title>Sulfitobacter algicola sp. nov., isolated from green algae.</title>
        <authorList>
            <person name="Wang C."/>
        </authorList>
    </citation>
    <scope>NUCLEOTIDE SEQUENCE [LARGE SCALE GENOMIC DNA]</scope>
    <source>
        <strain evidence="1 2">1151</strain>
    </source>
</reference>
<dbReference type="InterPro" id="IPR029058">
    <property type="entry name" value="AB_hydrolase_fold"/>
</dbReference>
<evidence type="ECO:0000313" key="2">
    <source>
        <dbReference type="Proteomes" id="UP000777935"/>
    </source>
</evidence>
<proteinExistence type="predicted"/>
<name>A0ABX2IPG3_9RHOB</name>
<dbReference type="SUPFAM" id="SSF53474">
    <property type="entry name" value="alpha/beta-Hydrolases"/>
    <property type="match status" value="1"/>
</dbReference>
<accession>A0ABX2IPG3</accession>
<evidence type="ECO:0000313" key="1">
    <source>
        <dbReference type="EMBL" id="NSX54784.1"/>
    </source>
</evidence>
<comment type="caution">
    <text evidence="1">The sequence shown here is derived from an EMBL/GenBank/DDBJ whole genome shotgun (WGS) entry which is preliminary data.</text>
</comment>
<sequence length="299" mass="34033">MAPNDPTSENPDLGSLPNWYTEIFPAGARNGFYEKFGDHSAVFVERDTHQLIISFDNLSDAGNPRYDREPWAAKFCRDNGWSHLGIFAQGPTWFRSKQLIALFDRLRNEGFFQRFKNVTLCGASMGGFAAMAFCDFAPGATVIAFSPQTTLDQTVVPWENRFQKGHDQDWSLPYSDAADQVSRAGRLYIIFDPMDANDRAHVDRLQCSNLVRLTAIGLGHKSAMTLRRMEQLKTVMAEGVSNQLTQARFQKITQGRKDLYIYRTTIEGYLAARGKHDVLKKFRRTFKTRRRLAKENTNG</sequence>
<protein>
    <recommendedName>
        <fullName evidence="3">Phosphoadenosine phosphosulfate reductase</fullName>
    </recommendedName>
</protein>
<dbReference type="Proteomes" id="UP000777935">
    <property type="component" value="Unassembled WGS sequence"/>
</dbReference>
<evidence type="ECO:0008006" key="3">
    <source>
        <dbReference type="Google" id="ProtNLM"/>
    </source>
</evidence>
<keyword evidence="2" id="KW-1185">Reference proteome</keyword>
<gene>
    <name evidence="1" type="ORF">HRQ87_08220</name>
</gene>